<dbReference type="Proteomes" id="UP000653358">
    <property type="component" value="Unassembled WGS sequence"/>
</dbReference>
<comment type="caution">
    <text evidence="2">The sequence shown here is derived from an EMBL/GenBank/DDBJ whole genome shotgun (WGS) entry which is preliminary data.</text>
</comment>
<dbReference type="RefSeq" id="WP_186843856.1">
    <property type="nucleotide sequence ID" value="NZ_RXYB01000002.1"/>
</dbReference>
<feature type="transmembrane region" description="Helical" evidence="1">
    <location>
        <begin position="88"/>
        <end position="106"/>
    </location>
</feature>
<keyword evidence="1" id="KW-0472">Membrane</keyword>
<keyword evidence="1" id="KW-1133">Transmembrane helix</keyword>
<organism evidence="2 3">
    <name type="scientific">Acetobacterium tundrae</name>
    <dbReference type="NCBI Taxonomy" id="132932"/>
    <lineage>
        <taxon>Bacteria</taxon>
        <taxon>Bacillati</taxon>
        <taxon>Bacillota</taxon>
        <taxon>Clostridia</taxon>
        <taxon>Eubacteriales</taxon>
        <taxon>Eubacteriaceae</taxon>
        <taxon>Acetobacterium</taxon>
    </lineage>
</organism>
<dbReference type="Gene3D" id="1.20.1250.20">
    <property type="entry name" value="MFS general substrate transporter like domains"/>
    <property type="match status" value="1"/>
</dbReference>
<keyword evidence="1" id="KW-0812">Transmembrane</keyword>
<evidence type="ECO:0000256" key="1">
    <source>
        <dbReference type="SAM" id="Phobius"/>
    </source>
</evidence>
<keyword evidence="3" id="KW-1185">Reference proteome</keyword>
<evidence type="ECO:0008006" key="4">
    <source>
        <dbReference type="Google" id="ProtNLM"/>
    </source>
</evidence>
<name>A0ABR6WQ02_9FIRM</name>
<evidence type="ECO:0000313" key="3">
    <source>
        <dbReference type="Proteomes" id="UP000653358"/>
    </source>
</evidence>
<accession>A0ABR6WQ02</accession>
<gene>
    <name evidence="2" type="ORF">GH807_15245</name>
</gene>
<feature type="transmembrane region" description="Helical" evidence="1">
    <location>
        <begin position="28"/>
        <end position="48"/>
    </location>
</feature>
<reference evidence="2 3" key="1">
    <citation type="journal article" date="2020" name="mSystems">
        <title>Defining Genomic and Predicted Metabolic Features of the Acetobacterium Genus.</title>
        <authorList>
            <person name="Ross D.E."/>
            <person name="Marshall C.W."/>
            <person name="Gulliver D."/>
            <person name="May H.D."/>
            <person name="Norman R.S."/>
        </authorList>
    </citation>
    <scope>NUCLEOTIDE SEQUENCE [LARGE SCALE GENOMIC DNA]</scope>
    <source>
        <strain evidence="2 3">DSM 9173</strain>
    </source>
</reference>
<sequence length="124" mass="13495">MLLLPGSLVMGLMGILTGKLYDMFGIKPLAIIGLTILTVVSFMLTTLSMDTHYLEVMILYTIRSFGLSFVMMPITTAGLATMHGINTAFLVAAVISAIALALSFFFKKQKLEASTTEKEILILE</sequence>
<protein>
    <recommendedName>
        <fullName evidence="4">Major facilitator superfamily (MFS) profile domain-containing protein</fullName>
    </recommendedName>
</protein>
<proteinExistence type="predicted"/>
<feature type="transmembrane region" description="Helical" evidence="1">
    <location>
        <begin position="60"/>
        <end position="82"/>
    </location>
</feature>
<dbReference type="SUPFAM" id="SSF103473">
    <property type="entry name" value="MFS general substrate transporter"/>
    <property type="match status" value="1"/>
</dbReference>
<dbReference type="InterPro" id="IPR036259">
    <property type="entry name" value="MFS_trans_sf"/>
</dbReference>
<evidence type="ECO:0000313" key="2">
    <source>
        <dbReference type="EMBL" id="MBC3798388.1"/>
    </source>
</evidence>
<dbReference type="EMBL" id="WJBB01000027">
    <property type="protein sequence ID" value="MBC3798388.1"/>
    <property type="molecule type" value="Genomic_DNA"/>
</dbReference>